<dbReference type="EMBL" id="FNSA01000003">
    <property type="protein sequence ID" value="SEC65504.1"/>
    <property type="molecule type" value="Genomic_DNA"/>
</dbReference>
<proteinExistence type="predicted"/>
<name>A0A1H4UBB3_TSUTY</name>
<protein>
    <submittedName>
        <fullName evidence="1">Uncharacterized protein</fullName>
    </submittedName>
</protein>
<dbReference type="RefSeq" id="WP_068741771.1">
    <property type="nucleotide sequence ID" value="NZ_FNSA01000003.1"/>
</dbReference>
<keyword evidence="2" id="KW-1185">Reference proteome</keyword>
<dbReference type="AlphaFoldDB" id="A0A1H4UBB3"/>
<evidence type="ECO:0000313" key="2">
    <source>
        <dbReference type="Proteomes" id="UP000182241"/>
    </source>
</evidence>
<dbReference type="Proteomes" id="UP000182241">
    <property type="component" value="Unassembled WGS sequence"/>
</dbReference>
<dbReference type="OrthoDB" id="9886378at2"/>
<organism evidence="1 2">
    <name type="scientific">Tsukamurella tyrosinosolvens</name>
    <dbReference type="NCBI Taxonomy" id="57704"/>
    <lineage>
        <taxon>Bacteria</taxon>
        <taxon>Bacillati</taxon>
        <taxon>Actinomycetota</taxon>
        <taxon>Actinomycetes</taxon>
        <taxon>Mycobacteriales</taxon>
        <taxon>Tsukamurellaceae</taxon>
        <taxon>Tsukamurella</taxon>
    </lineage>
</organism>
<evidence type="ECO:0000313" key="1">
    <source>
        <dbReference type="EMBL" id="SEC65504.1"/>
    </source>
</evidence>
<reference evidence="2" key="1">
    <citation type="submission" date="2016-10" db="EMBL/GenBank/DDBJ databases">
        <authorList>
            <person name="Varghese N."/>
            <person name="Submissions S."/>
        </authorList>
    </citation>
    <scope>NUCLEOTIDE SEQUENCE [LARGE SCALE GENOMIC DNA]</scope>
    <source>
        <strain evidence="2">DSM 44234</strain>
    </source>
</reference>
<sequence length="158" mass="17051">MSLIDSNWNDSVDSIRDTSRHSGIDIGEDQLPGAYLETDGELTVGVVEYLHFATERGDLNGLLTEENWLTEEGLAKAEAAMRKLLKDAGVPGADTLSVSDQTGGDEPHIDFSILIPADSNATVGRVFDNVVHPFCAVVQNVTDPGTFGSPYLWSEVSR</sequence>
<accession>A0A1H4UBB3</accession>
<dbReference type="STRING" id="57704.SAMN04489793_2827"/>
<gene>
    <name evidence="1" type="ORF">SAMN04489793_2827</name>
</gene>